<evidence type="ECO:0000313" key="1">
    <source>
        <dbReference type="EMBL" id="KNC47311.1"/>
    </source>
</evidence>
<organism evidence="1 2">
    <name type="scientific">Thecamonas trahens ATCC 50062</name>
    <dbReference type="NCBI Taxonomy" id="461836"/>
    <lineage>
        <taxon>Eukaryota</taxon>
        <taxon>Apusozoa</taxon>
        <taxon>Apusomonadida</taxon>
        <taxon>Apusomonadidae</taxon>
        <taxon>Thecamonas</taxon>
    </lineage>
</organism>
<evidence type="ECO:0000313" key="2">
    <source>
        <dbReference type="Proteomes" id="UP000054408"/>
    </source>
</evidence>
<sequence>MASAVARVVDAAPPPPHGAVLLPSLAMLAYALPEPDSDVVEREAEASAAADKIAGYLDAHFQAPAILALLDAGLAWQADAPRPVPPKDPAGFAAAAPPSQLAVAADLPPALLADTAAAPRVTAALAVGLLTGVAEPERVFSHLAAAAAATAEPGPVVARMAALLANAPFLFPVALRAIVACDNPEPSLVALLVRLRPDALQAVRAGLLAHPTGPRAIAAALELTLAHARAELPAVVEAALALPECVAKLARDGGLDAVVDALVSVTPASAGPAHVAAALKLIAAILGVAKASVGDDVLVRALQLITAHAGRSGLVCRIGLCFLLVVPSLTAAVGNDTVWEALRALRTSSEATNLLLLISIHFHTGAHVAVADTVRRLLGMRVALHNESLSAMAKLFTSVQLFDEREVARSAPQLVVPSPLTASAASHSTALESMYHLCKSSVLTRHQVDVSAWVWDAVAAADYPLHPLLPALVAGLVASSDPSLPWSMALFELDALSKALEAKTGALARPLSASAVLLIFYVLSVNYRALTASSSTIAACKYPDEFVEALPLQALWVQMASERAPLGSKDASGLALVEPAMAKMMLGLAPHAFTVVQLVAMGTTALPAAHMPPISLFRRQREAMAATGAELAAEVESAVRDGDGPLLATALERGAVWMWRMRGAGGNKLRSAVVKHVVGREVAGALSSTASAALYWLLWGAMQETAWQVVCEIVAHLQEAPTLTPAQLAHDPLLFLRLPDEAFTVAPLVELVLHGLHMGLAAATSSVLRTKAGTREETSTLLMGQECAVVLMAIEAVGVAAREGAEEAMAVLCQFVHEKFIANVLLCKLVHFQMYSPELIPLLVAGVPSMHVASSFMPELLMAPSTEHVRFGILVMAALAERYPLPSMCDVAGLAVGRASEVAGEGDSIISAAAEQLREVFGAHLRPHTRPGGEPGRG</sequence>
<dbReference type="InterPro" id="IPR029321">
    <property type="entry name" value="INTS2"/>
</dbReference>
<dbReference type="STRING" id="461836.A0A0L0D5E8"/>
<protein>
    <recommendedName>
        <fullName evidence="3">Integrator complex subunit 2</fullName>
    </recommendedName>
</protein>
<dbReference type="EMBL" id="GL349446">
    <property type="protein sequence ID" value="KNC47311.1"/>
    <property type="molecule type" value="Genomic_DNA"/>
</dbReference>
<dbReference type="Proteomes" id="UP000054408">
    <property type="component" value="Unassembled WGS sequence"/>
</dbReference>
<dbReference type="eggNOG" id="ENOG502QSP2">
    <property type="taxonomic scope" value="Eukaryota"/>
</dbReference>
<dbReference type="AlphaFoldDB" id="A0A0L0D5E8"/>
<name>A0A0L0D5E8_THETB</name>
<dbReference type="RefSeq" id="XP_013759652.1">
    <property type="nucleotide sequence ID" value="XM_013904198.1"/>
</dbReference>
<reference evidence="1 2" key="1">
    <citation type="submission" date="2010-05" db="EMBL/GenBank/DDBJ databases">
        <title>The Genome Sequence of Thecamonas trahens ATCC 50062.</title>
        <authorList>
            <consortium name="The Broad Institute Genome Sequencing Platform"/>
            <person name="Russ C."/>
            <person name="Cuomo C."/>
            <person name="Shea T."/>
            <person name="Young S.K."/>
            <person name="Zeng Q."/>
            <person name="Koehrsen M."/>
            <person name="Haas B."/>
            <person name="Borodovsky M."/>
            <person name="Guigo R."/>
            <person name="Alvarado L."/>
            <person name="Berlin A."/>
            <person name="Bochicchio J."/>
            <person name="Borenstein D."/>
            <person name="Chapman S."/>
            <person name="Chen Z."/>
            <person name="Freedman E."/>
            <person name="Gellesch M."/>
            <person name="Goldberg J."/>
            <person name="Griggs A."/>
            <person name="Gujja S."/>
            <person name="Heilman E."/>
            <person name="Heiman D."/>
            <person name="Hepburn T."/>
            <person name="Howarth C."/>
            <person name="Jen D."/>
            <person name="Larson L."/>
            <person name="Mehta T."/>
            <person name="Park D."/>
            <person name="Pearson M."/>
            <person name="Roberts A."/>
            <person name="Saif S."/>
            <person name="Shenoy N."/>
            <person name="Sisk P."/>
            <person name="Stolte C."/>
            <person name="Sykes S."/>
            <person name="Thomson T."/>
            <person name="Walk T."/>
            <person name="White J."/>
            <person name="Yandava C."/>
            <person name="Burger G."/>
            <person name="Gray M.W."/>
            <person name="Holland P.W.H."/>
            <person name="King N."/>
            <person name="Lang F.B.F."/>
            <person name="Roger A.J."/>
            <person name="Ruiz-Trillo I."/>
            <person name="Lander E."/>
            <person name="Nusbaum C."/>
        </authorList>
    </citation>
    <scope>NUCLEOTIDE SEQUENCE [LARGE SCALE GENOMIC DNA]</scope>
    <source>
        <strain evidence="1 2">ATCC 50062</strain>
    </source>
</reference>
<evidence type="ECO:0008006" key="3">
    <source>
        <dbReference type="Google" id="ProtNLM"/>
    </source>
</evidence>
<dbReference type="PANTHER" id="PTHR28608:SF1">
    <property type="entry name" value="INTEGRATOR COMPLEX SUBUNIT 2"/>
    <property type="match status" value="1"/>
</dbReference>
<dbReference type="GO" id="GO:0032039">
    <property type="term" value="C:integrator complex"/>
    <property type="evidence" value="ECO:0007669"/>
    <property type="project" value="InterPro"/>
</dbReference>
<dbReference type="Pfam" id="PF14750">
    <property type="entry name" value="INTS2"/>
    <property type="match status" value="2"/>
</dbReference>
<dbReference type="GeneID" id="25563321"/>
<keyword evidence="2" id="KW-1185">Reference proteome</keyword>
<dbReference type="PANTHER" id="PTHR28608">
    <property type="entry name" value="INTEGRATOR COMPLEX SUBUNIT 2"/>
    <property type="match status" value="1"/>
</dbReference>
<accession>A0A0L0D5E8</accession>
<dbReference type="GO" id="GO:0034472">
    <property type="term" value="P:snRNA 3'-end processing"/>
    <property type="evidence" value="ECO:0007669"/>
    <property type="project" value="TreeGrafter"/>
</dbReference>
<dbReference type="OrthoDB" id="3363059at2759"/>
<proteinExistence type="predicted"/>
<gene>
    <name evidence="1" type="ORF">AMSG_03745</name>
</gene>